<gene>
    <name evidence="2" type="ORF">CR513_04006</name>
</gene>
<proteinExistence type="predicted"/>
<dbReference type="EMBL" id="QJKJ01000659">
    <property type="protein sequence ID" value="RDY11349.1"/>
    <property type="molecule type" value="Genomic_DNA"/>
</dbReference>
<name>A0A371I8J0_MUCPR</name>
<comment type="caution">
    <text evidence="2">The sequence shown here is derived from an EMBL/GenBank/DDBJ whole genome shotgun (WGS) entry which is preliminary data.</text>
</comment>
<keyword evidence="1" id="KW-0175">Coiled coil</keyword>
<dbReference type="OrthoDB" id="3928699at2759"/>
<reference evidence="2" key="1">
    <citation type="submission" date="2018-05" db="EMBL/GenBank/DDBJ databases">
        <title>Draft genome of Mucuna pruriens seed.</title>
        <authorList>
            <person name="Nnadi N.E."/>
            <person name="Vos R."/>
            <person name="Hasami M.H."/>
            <person name="Devisetty U.K."/>
            <person name="Aguiy J.C."/>
        </authorList>
    </citation>
    <scope>NUCLEOTIDE SEQUENCE [LARGE SCALE GENOMIC DNA]</scope>
    <source>
        <strain evidence="2">JCA_2017</strain>
    </source>
</reference>
<feature type="non-terminal residue" evidence="2">
    <location>
        <position position="1"/>
    </location>
</feature>
<organism evidence="2 3">
    <name type="scientific">Mucuna pruriens</name>
    <name type="common">Velvet bean</name>
    <name type="synonym">Dolichos pruriens</name>
    <dbReference type="NCBI Taxonomy" id="157652"/>
    <lineage>
        <taxon>Eukaryota</taxon>
        <taxon>Viridiplantae</taxon>
        <taxon>Streptophyta</taxon>
        <taxon>Embryophyta</taxon>
        <taxon>Tracheophyta</taxon>
        <taxon>Spermatophyta</taxon>
        <taxon>Magnoliopsida</taxon>
        <taxon>eudicotyledons</taxon>
        <taxon>Gunneridae</taxon>
        <taxon>Pentapetalae</taxon>
        <taxon>rosids</taxon>
        <taxon>fabids</taxon>
        <taxon>Fabales</taxon>
        <taxon>Fabaceae</taxon>
        <taxon>Papilionoideae</taxon>
        <taxon>50 kb inversion clade</taxon>
        <taxon>NPAAA clade</taxon>
        <taxon>indigoferoid/millettioid clade</taxon>
        <taxon>Phaseoleae</taxon>
        <taxon>Mucuna</taxon>
    </lineage>
</organism>
<keyword evidence="3" id="KW-1185">Reference proteome</keyword>
<accession>A0A371I8J0</accession>
<feature type="coiled-coil region" evidence="1">
    <location>
        <begin position="72"/>
        <end position="106"/>
    </location>
</feature>
<dbReference type="Gene3D" id="1.20.5.170">
    <property type="match status" value="1"/>
</dbReference>
<sequence length="119" mass="13400">MAAKLTLRWPLSWIADVVNTIGPLFIGLLDCKARTAETNLAWPRRSRSGRDDFISAETLLLTLHRYATFSKSRAMENKVKALEQQNQDLKGEVDQLKEQMTQMFQLLSSSNVAITTMAG</sequence>
<dbReference type="Proteomes" id="UP000257109">
    <property type="component" value="Unassembled WGS sequence"/>
</dbReference>
<dbReference type="AlphaFoldDB" id="A0A371I8J0"/>
<evidence type="ECO:0000256" key="1">
    <source>
        <dbReference type="SAM" id="Coils"/>
    </source>
</evidence>
<evidence type="ECO:0000313" key="2">
    <source>
        <dbReference type="EMBL" id="RDY11349.1"/>
    </source>
</evidence>
<evidence type="ECO:0000313" key="3">
    <source>
        <dbReference type="Proteomes" id="UP000257109"/>
    </source>
</evidence>
<protein>
    <submittedName>
        <fullName evidence="2">Uncharacterized protein</fullName>
    </submittedName>
</protein>